<evidence type="ECO:0000313" key="3">
    <source>
        <dbReference type="EMBL" id="KAL0954483.1"/>
    </source>
</evidence>
<reference evidence="4" key="1">
    <citation type="submission" date="2024-06" db="EMBL/GenBank/DDBJ databases">
        <title>Multi-omics analyses provide insights into the biosynthesis of the anticancer antibiotic pleurotin in Hohenbuehelia grisea.</title>
        <authorList>
            <person name="Weaver J.A."/>
            <person name="Alberti F."/>
        </authorList>
    </citation>
    <scope>NUCLEOTIDE SEQUENCE [LARGE SCALE GENOMIC DNA]</scope>
    <source>
        <strain evidence="4">T-177</strain>
    </source>
</reference>
<sequence>MNVYAVRLFMTCAVISACLVVSAAVVGPLANLRKIDWSSYLSRSHKLPDFSVYRHLDTLPAERFPINATGSGRTLILGDIHGMNDSLHNLLNSLSYDSTHDSLIHVGDIVAKGPISGSLAVLSFMSTHNITGVRGNHDQKVIEWYGWLQWIHARPSARHWLSTLERRWASAEAAGEDDLEEWLERQYRRRGSGEKRWWKSIAKNWELLGPHYEIARAMTPEHYAYMVARPLALHIPSAHAFIVHAGMLASDPNYHPHHKKQPLAHAPELKSSGTKFSGKKARVEEMRRLQELALREDVPQNQDPFATQNMRSVLPDNTVTRGKDGKPWSNFWNRDMSLCDGFDGELEHAGHGKGKKNAKIHLPCYPATVIYGHAAGRGLDIKRWSLGLDSGCVYNRSLTALVLGSTRRRVAETPLVDSQADRGAETVFDASSHRSHSVIPFGDDGQAHLASVVCGDGSGLE</sequence>
<dbReference type="EMBL" id="JASNQZ010000007">
    <property type="protein sequence ID" value="KAL0954483.1"/>
    <property type="molecule type" value="Genomic_DNA"/>
</dbReference>
<evidence type="ECO:0000313" key="4">
    <source>
        <dbReference type="Proteomes" id="UP001556367"/>
    </source>
</evidence>
<evidence type="ECO:0000256" key="1">
    <source>
        <dbReference type="SAM" id="MobiDB-lite"/>
    </source>
</evidence>
<dbReference type="InterPro" id="IPR004843">
    <property type="entry name" value="Calcineurin-like_PHP"/>
</dbReference>
<dbReference type="InterPro" id="IPR050126">
    <property type="entry name" value="Ap4A_hydrolase"/>
</dbReference>
<dbReference type="PROSITE" id="PS51257">
    <property type="entry name" value="PROKAR_LIPOPROTEIN"/>
    <property type="match status" value="1"/>
</dbReference>
<proteinExistence type="predicted"/>
<comment type="caution">
    <text evidence="3">The sequence shown here is derived from an EMBL/GenBank/DDBJ whole genome shotgun (WGS) entry which is preliminary data.</text>
</comment>
<dbReference type="PANTHER" id="PTHR42850">
    <property type="entry name" value="METALLOPHOSPHOESTERASE"/>
    <property type="match status" value="1"/>
</dbReference>
<dbReference type="Proteomes" id="UP001556367">
    <property type="component" value="Unassembled WGS sequence"/>
</dbReference>
<name>A0ABR3JFH5_9AGAR</name>
<dbReference type="Pfam" id="PF00149">
    <property type="entry name" value="Metallophos"/>
    <property type="match status" value="1"/>
</dbReference>
<dbReference type="Gene3D" id="3.60.21.10">
    <property type="match status" value="1"/>
</dbReference>
<gene>
    <name evidence="3" type="ORF">HGRIS_003452</name>
</gene>
<dbReference type="SUPFAM" id="SSF56300">
    <property type="entry name" value="Metallo-dependent phosphatases"/>
    <property type="match status" value="1"/>
</dbReference>
<organism evidence="3 4">
    <name type="scientific">Hohenbuehelia grisea</name>
    <dbReference type="NCBI Taxonomy" id="104357"/>
    <lineage>
        <taxon>Eukaryota</taxon>
        <taxon>Fungi</taxon>
        <taxon>Dikarya</taxon>
        <taxon>Basidiomycota</taxon>
        <taxon>Agaricomycotina</taxon>
        <taxon>Agaricomycetes</taxon>
        <taxon>Agaricomycetidae</taxon>
        <taxon>Agaricales</taxon>
        <taxon>Pleurotineae</taxon>
        <taxon>Pleurotaceae</taxon>
        <taxon>Hohenbuehelia</taxon>
    </lineage>
</organism>
<dbReference type="PANTHER" id="PTHR42850:SF4">
    <property type="entry name" value="ZINC-DEPENDENT ENDOPOLYPHOSPHATASE"/>
    <property type="match status" value="1"/>
</dbReference>
<keyword evidence="4" id="KW-1185">Reference proteome</keyword>
<evidence type="ECO:0000259" key="2">
    <source>
        <dbReference type="Pfam" id="PF00149"/>
    </source>
</evidence>
<feature type="region of interest" description="Disordered" evidence="1">
    <location>
        <begin position="255"/>
        <end position="281"/>
    </location>
</feature>
<feature type="domain" description="Calcineurin-like phosphoesterase" evidence="2">
    <location>
        <begin position="73"/>
        <end position="212"/>
    </location>
</feature>
<protein>
    <recommendedName>
        <fullName evidence="2">Calcineurin-like phosphoesterase domain-containing protein</fullName>
    </recommendedName>
</protein>
<accession>A0ABR3JFH5</accession>
<dbReference type="InterPro" id="IPR029052">
    <property type="entry name" value="Metallo-depent_PP-like"/>
</dbReference>